<reference evidence="1" key="1">
    <citation type="submission" date="2022-01" db="EMBL/GenBank/DDBJ databases">
        <authorList>
            <person name="King R."/>
        </authorList>
    </citation>
    <scope>NUCLEOTIDE SEQUENCE</scope>
</reference>
<dbReference type="Proteomes" id="UP001152798">
    <property type="component" value="Chromosome 4"/>
</dbReference>
<name>A0A9P0MQX4_NEZVI</name>
<sequence length="83" mass="8855">MTAGSGNVGSAVASSMNLMTNASEPMGSEAGVTAFKMENTHDMMYYQNGTSEINHNSDGFLSSILNDDDLQLMDMAMNEGNHN</sequence>
<gene>
    <name evidence="1" type="ORF">NEZAVI_LOCUS8881</name>
</gene>
<organism evidence="1 2">
    <name type="scientific">Nezara viridula</name>
    <name type="common">Southern green stink bug</name>
    <name type="synonym">Cimex viridulus</name>
    <dbReference type="NCBI Taxonomy" id="85310"/>
    <lineage>
        <taxon>Eukaryota</taxon>
        <taxon>Metazoa</taxon>
        <taxon>Ecdysozoa</taxon>
        <taxon>Arthropoda</taxon>
        <taxon>Hexapoda</taxon>
        <taxon>Insecta</taxon>
        <taxon>Pterygota</taxon>
        <taxon>Neoptera</taxon>
        <taxon>Paraneoptera</taxon>
        <taxon>Hemiptera</taxon>
        <taxon>Heteroptera</taxon>
        <taxon>Panheteroptera</taxon>
        <taxon>Pentatomomorpha</taxon>
        <taxon>Pentatomoidea</taxon>
        <taxon>Pentatomidae</taxon>
        <taxon>Pentatominae</taxon>
        <taxon>Nezara</taxon>
    </lineage>
</organism>
<dbReference type="OrthoDB" id="7458135at2759"/>
<evidence type="ECO:0000313" key="1">
    <source>
        <dbReference type="EMBL" id="CAH1399432.1"/>
    </source>
</evidence>
<keyword evidence="2" id="KW-1185">Reference proteome</keyword>
<dbReference type="AlphaFoldDB" id="A0A9P0MQX4"/>
<dbReference type="EMBL" id="OV725080">
    <property type="protein sequence ID" value="CAH1399432.1"/>
    <property type="molecule type" value="Genomic_DNA"/>
</dbReference>
<accession>A0A9P0MQX4</accession>
<evidence type="ECO:0000313" key="2">
    <source>
        <dbReference type="Proteomes" id="UP001152798"/>
    </source>
</evidence>
<protein>
    <submittedName>
        <fullName evidence="1">Uncharacterized protein</fullName>
    </submittedName>
</protein>
<proteinExistence type="predicted"/>